<proteinExistence type="predicted"/>
<dbReference type="AlphaFoldDB" id="A0A845T6F3"/>
<evidence type="ECO:0000313" key="3">
    <source>
        <dbReference type="Proteomes" id="UP000462501"/>
    </source>
</evidence>
<accession>A0A845T6F3</accession>
<dbReference type="RefSeq" id="WP_162221557.1">
    <property type="nucleotide sequence ID" value="NZ_JAETUF010000007.1"/>
</dbReference>
<dbReference type="Pfam" id="PF13524">
    <property type="entry name" value="Glyco_trans_1_2"/>
    <property type="match status" value="1"/>
</dbReference>
<protein>
    <recommendedName>
        <fullName evidence="1">Spore protein YkvP/CgeB glycosyl transferase-like domain-containing protein</fullName>
    </recommendedName>
</protein>
<comment type="caution">
    <text evidence="2">The sequence shown here is derived from an EMBL/GenBank/DDBJ whole genome shotgun (WGS) entry which is preliminary data.</text>
</comment>
<sequence length="492" mass="58031">MVTITHYLYLKWWPRLKRQNALRPPAARRDKPYDRRRRVACLKELRVAFVCDEMTWKDFSAECDARFLTPQNWYEVLKDWKPDIFLCESAWSGIDEYRDCWRARIYRNHQVLFEQRRELLQILDFCRDMGIVSVFWNKEDPTFWGNQQYDFVDTALRFDYILTTAEECVDSYRAKGHENVSVWQFGFSPKLFHPTGKQMQDKAVFAGSWYADQYERCQDMCSLFDTVLSSGLHLDIYDRQSGSSDPNCQYPIKYKPLVRPGVPFDQLGQVLGGYLYAVNINTVKSSPTMFARRVFELMACGEVVISNESCGLRRFFSDRVWFVGEERPSPQKIQQMRSANFYEVFLNHTCHKRLCNLAQHVGIELVQTRPSVAVLFTESVRIFENDWLDMNNQGEISFYQCKQWRPAALKEQMPLAKHDYWYWPQIGDNGQIFNVLLEQFAYLPPNMGVCRNKSKAFSFETIVWRAGIMVPVCLGEQLLRKPEMLITVFYIP</sequence>
<dbReference type="Proteomes" id="UP000462501">
    <property type="component" value="Unassembled WGS sequence"/>
</dbReference>
<feature type="domain" description="Spore protein YkvP/CgeB glycosyl transferase-like" evidence="1">
    <location>
        <begin position="259"/>
        <end position="320"/>
    </location>
</feature>
<reference evidence="2 3" key="1">
    <citation type="submission" date="2019-06" db="EMBL/GenBank/DDBJ databases">
        <title>Draft genome sequences of 15 bacterial species constituting the stable defined intestinal microbiota of the GM15 gnotobiotic mouse model.</title>
        <authorList>
            <person name="Elie C."/>
            <person name="Mathieu A."/>
            <person name="Saliou A."/>
            <person name="Darnaud M."/>
            <person name="Leulier F."/>
            <person name="Tamellini A."/>
        </authorList>
    </citation>
    <scope>NUCLEOTIDE SEQUENCE [LARGE SCALE GENOMIC DNA]</scope>
    <source>
        <strain evidence="2 3">JM4-15</strain>
    </source>
</reference>
<evidence type="ECO:0000259" key="1">
    <source>
        <dbReference type="Pfam" id="PF13524"/>
    </source>
</evidence>
<dbReference type="EMBL" id="VIQT01000016">
    <property type="protein sequence ID" value="NDO39951.1"/>
    <property type="molecule type" value="Genomic_DNA"/>
</dbReference>
<evidence type="ECO:0000313" key="2">
    <source>
        <dbReference type="EMBL" id="NDO39951.1"/>
    </source>
</evidence>
<gene>
    <name evidence="2" type="ORF">FMM72_12030</name>
</gene>
<name>A0A845T6F3_9FIRM</name>
<dbReference type="InterPro" id="IPR055259">
    <property type="entry name" value="YkvP/CgeB_Glyco_trans-like"/>
</dbReference>
<organism evidence="2 3">
    <name type="scientific">Anaerotruncus colihominis</name>
    <dbReference type="NCBI Taxonomy" id="169435"/>
    <lineage>
        <taxon>Bacteria</taxon>
        <taxon>Bacillati</taxon>
        <taxon>Bacillota</taxon>
        <taxon>Clostridia</taxon>
        <taxon>Eubacteriales</taxon>
        <taxon>Oscillospiraceae</taxon>
        <taxon>Anaerotruncus</taxon>
    </lineage>
</organism>